<evidence type="ECO:0000256" key="3">
    <source>
        <dbReference type="ARBA" id="ARBA00022692"/>
    </source>
</evidence>
<evidence type="ECO:0000313" key="9">
    <source>
        <dbReference type="Proteomes" id="UP001209540"/>
    </source>
</evidence>
<evidence type="ECO:0000256" key="1">
    <source>
        <dbReference type="ARBA" id="ARBA00004141"/>
    </source>
</evidence>
<reference evidence="8" key="2">
    <citation type="submission" date="2023-02" db="EMBL/GenBank/DDBJ databases">
        <authorList>
            <consortium name="DOE Joint Genome Institute"/>
            <person name="Mondo S.J."/>
            <person name="Chang Y."/>
            <person name="Wang Y."/>
            <person name="Ahrendt S."/>
            <person name="Andreopoulos W."/>
            <person name="Barry K."/>
            <person name="Beard J."/>
            <person name="Benny G.L."/>
            <person name="Blankenship S."/>
            <person name="Bonito G."/>
            <person name="Cuomo C."/>
            <person name="Desiro A."/>
            <person name="Gervers K.A."/>
            <person name="Hundley H."/>
            <person name="Kuo A."/>
            <person name="LaButti K."/>
            <person name="Lang B.F."/>
            <person name="Lipzen A."/>
            <person name="O'Donnell K."/>
            <person name="Pangilinan J."/>
            <person name="Reynolds N."/>
            <person name="Sandor L."/>
            <person name="Smith M.W."/>
            <person name="Tsang A."/>
            <person name="Grigoriev I.V."/>
            <person name="Stajich J.E."/>
            <person name="Spatafora J.W."/>
        </authorList>
    </citation>
    <scope>NUCLEOTIDE SEQUENCE</scope>
    <source>
        <strain evidence="8">RSA 2281</strain>
    </source>
</reference>
<evidence type="ECO:0000256" key="5">
    <source>
        <dbReference type="ARBA" id="ARBA00023136"/>
    </source>
</evidence>
<dbReference type="SUPFAM" id="SSF103473">
    <property type="entry name" value="MFS general substrate transporter"/>
    <property type="match status" value="1"/>
</dbReference>
<name>A0AAD5PJH6_9FUNG</name>
<feature type="transmembrane region" description="Helical" evidence="6">
    <location>
        <begin position="358"/>
        <end position="379"/>
    </location>
</feature>
<keyword evidence="9" id="KW-1185">Reference proteome</keyword>
<comment type="subcellular location">
    <subcellularLocation>
        <location evidence="1">Membrane</location>
        <topology evidence="1">Multi-pass membrane protein</topology>
    </subcellularLocation>
</comment>
<reference evidence="8" key="1">
    <citation type="journal article" date="2022" name="IScience">
        <title>Evolution of zygomycete secretomes and the origins of terrestrial fungal ecologies.</title>
        <authorList>
            <person name="Chang Y."/>
            <person name="Wang Y."/>
            <person name="Mondo S."/>
            <person name="Ahrendt S."/>
            <person name="Andreopoulos W."/>
            <person name="Barry K."/>
            <person name="Beard J."/>
            <person name="Benny G.L."/>
            <person name="Blankenship S."/>
            <person name="Bonito G."/>
            <person name="Cuomo C."/>
            <person name="Desiro A."/>
            <person name="Gervers K.A."/>
            <person name="Hundley H."/>
            <person name="Kuo A."/>
            <person name="LaButti K."/>
            <person name="Lang B.F."/>
            <person name="Lipzen A."/>
            <person name="O'Donnell K."/>
            <person name="Pangilinan J."/>
            <person name="Reynolds N."/>
            <person name="Sandor L."/>
            <person name="Smith M.E."/>
            <person name="Tsang A."/>
            <person name="Grigoriev I.V."/>
            <person name="Stajich J.E."/>
            <person name="Spatafora J.W."/>
        </authorList>
    </citation>
    <scope>NUCLEOTIDE SEQUENCE</scope>
    <source>
        <strain evidence="8">RSA 2281</strain>
    </source>
</reference>
<sequence length="500" mass="55468">MSSKNESTEKEVQYTEDISKTAVDIKDDDIAEKGVGRDTSVRSFEGTPEERAYVRKLNSRIYPLVGAIIFVQFCDKAALSVAPVLGLNKALSLTGTQFSILGSMFYLGHLIFQIPNQFILQRVPHAKYLSVLLLLWGIVMGLTGACNTFSQVAAMRFLLGLCEAAAMPTLYMITATLYRRTEQPILFGYITLSNGVGAAIGASISYGIAHMDNARGIQNWRWGHIIFGSLTVFLGFVSWFCLVDKPDHPMLRLTETEKLVAKDRTRDNAVVKNREFKYYQMWEALKELRYWMLNISGLLISLQNGGMLVFSTTFVLGLGFSGEESLLLQIPSGMASALGVFVAVFLAHKTKQMLYSSVFMLSIGIVGLIILCAIPDGAIKLLGFYLSWAGTGSYALVVTIIGNNVKGYTKKIFYNSSIMVAYTVGNFIGPLMMVEHQAPRYLGGVGGFLGGFFLSLCCLLVIRIHDGRINKRRLANKTGEETDVYLDKTDKEDEQFIYRL</sequence>
<evidence type="ECO:0000259" key="7">
    <source>
        <dbReference type="PROSITE" id="PS50850"/>
    </source>
</evidence>
<feature type="transmembrane region" description="Helical" evidence="6">
    <location>
        <begin position="97"/>
        <end position="114"/>
    </location>
</feature>
<evidence type="ECO:0000256" key="2">
    <source>
        <dbReference type="ARBA" id="ARBA00022448"/>
    </source>
</evidence>
<feature type="transmembrane region" description="Helical" evidence="6">
    <location>
        <begin position="61"/>
        <end position="85"/>
    </location>
</feature>
<keyword evidence="2" id="KW-0813">Transport</keyword>
<keyword evidence="5 6" id="KW-0472">Membrane</keyword>
<dbReference type="InterPro" id="IPR020846">
    <property type="entry name" value="MFS_dom"/>
</dbReference>
<dbReference type="PANTHER" id="PTHR43791:SF97">
    <property type="entry name" value="ALLANTOATE TRANSPORTER, PUTATIVE (AFU_ORTHOLOGUE AFUA_1G14700)-RELATED"/>
    <property type="match status" value="1"/>
</dbReference>
<feature type="transmembrane region" description="Helical" evidence="6">
    <location>
        <begin position="291"/>
        <end position="320"/>
    </location>
</feature>
<keyword evidence="4 6" id="KW-1133">Transmembrane helix</keyword>
<organism evidence="8 9">
    <name type="scientific">Phascolomyces articulosus</name>
    <dbReference type="NCBI Taxonomy" id="60185"/>
    <lineage>
        <taxon>Eukaryota</taxon>
        <taxon>Fungi</taxon>
        <taxon>Fungi incertae sedis</taxon>
        <taxon>Mucoromycota</taxon>
        <taxon>Mucoromycotina</taxon>
        <taxon>Mucoromycetes</taxon>
        <taxon>Mucorales</taxon>
        <taxon>Lichtheimiaceae</taxon>
        <taxon>Phascolomyces</taxon>
    </lineage>
</organism>
<dbReference type="Pfam" id="PF07690">
    <property type="entry name" value="MFS_1"/>
    <property type="match status" value="1"/>
</dbReference>
<dbReference type="InterPro" id="IPR036259">
    <property type="entry name" value="MFS_trans_sf"/>
</dbReference>
<dbReference type="AlphaFoldDB" id="A0AAD5PJH6"/>
<gene>
    <name evidence="8" type="ORF">BDA99DRAFT_545061</name>
</gene>
<feature type="transmembrane region" description="Helical" evidence="6">
    <location>
        <begin position="385"/>
        <end position="405"/>
    </location>
</feature>
<feature type="transmembrane region" description="Helical" evidence="6">
    <location>
        <begin position="126"/>
        <end position="145"/>
    </location>
</feature>
<dbReference type="PANTHER" id="PTHR43791">
    <property type="entry name" value="PERMEASE-RELATED"/>
    <property type="match status" value="1"/>
</dbReference>
<evidence type="ECO:0000256" key="4">
    <source>
        <dbReference type="ARBA" id="ARBA00022989"/>
    </source>
</evidence>
<evidence type="ECO:0000256" key="6">
    <source>
        <dbReference type="SAM" id="Phobius"/>
    </source>
</evidence>
<keyword evidence="3 6" id="KW-0812">Transmembrane</keyword>
<proteinExistence type="predicted"/>
<dbReference type="Gene3D" id="1.20.1250.20">
    <property type="entry name" value="MFS general substrate transporter like domains"/>
    <property type="match status" value="1"/>
</dbReference>
<feature type="transmembrane region" description="Helical" evidence="6">
    <location>
        <begin position="326"/>
        <end position="346"/>
    </location>
</feature>
<dbReference type="InterPro" id="IPR011701">
    <property type="entry name" value="MFS"/>
</dbReference>
<comment type="caution">
    <text evidence="8">The sequence shown here is derived from an EMBL/GenBank/DDBJ whole genome shotgun (WGS) entry which is preliminary data.</text>
</comment>
<feature type="transmembrane region" description="Helical" evidence="6">
    <location>
        <begin position="441"/>
        <end position="462"/>
    </location>
</feature>
<feature type="domain" description="Major facilitator superfamily (MFS) profile" evidence="7">
    <location>
        <begin position="61"/>
        <end position="469"/>
    </location>
</feature>
<evidence type="ECO:0000313" key="8">
    <source>
        <dbReference type="EMBL" id="KAI9276825.1"/>
    </source>
</evidence>
<feature type="transmembrane region" description="Helical" evidence="6">
    <location>
        <begin position="185"/>
        <end position="209"/>
    </location>
</feature>
<feature type="transmembrane region" description="Helical" evidence="6">
    <location>
        <begin position="221"/>
        <end position="243"/>
    </location>
</feature>
<dbReference type="EMBL" id="JAIXMP010000002">
    <property type="protein sequence ID" value="KAI9276825.1"/>
    <property type="molecule type" value="Genomic_DNA"/>
</dbReference>
<dbReference type="PROSITE" id="PS50850">
    <property type="entry name" value="MFS"/>
    <property type="match status" value="1"/>
</dbReference>
<dbReference type="GO" id="GO:0022857">
    <property type="term" value="F:transmembrane transporter activity"/>
    <property type="evidence" value="ECO:0007669"/>
    <property type="project" value="InterPro"/>
</dbReference>
<accession>A0AAD5PJH6</accession>
<feature type="transmembrane region" description="Helical" evidence="6">
    <location>
        <begin position="157"/>
        <end position="178"/>
    </location>
</feature>
<dbReference type="Proteomes" id="UP001209540">
    <property type="component" value="Unassembled WGS sequence"/>
</dbReference>
<dbReference type="GO" id="GO:0016020">
    <property type="term" value="C:membrane"/>
    <property type="evidence" value="ECO:0007669"/>
    <property type="project" value="UniProtKB-SubCell"/>
</dbReference>
<protein>
    <submittedName>
        <fullName evidence="8">Major facilitator superfamily domain-containing protein</fullName>
    </submittedName>
</protein>
<feature type="transmembrane region" description="Helical" evidence="6">
    <location>
        <begin position="412"/>
        <end position="429"/>
    </location>
</feature>